<accession>A0A8J5HSG4</accession>
<feature type="region of interest" description="Disordered" evidence="1">
    <location>
        <begin position="64"/>
        <end position="85"/>
    </location>
</feature>
<keyword evidence="2" id="KW-0812">Transmembrane</keyword>
<name>A0A8J5HSG4_ZINOF</name>
<evidence type="ECO:0000256" key="2">
    <source>
        <dbReference type="SAM" id="Phobius"/>
    </source>
</evidence>
<gene>
    <name evidence="3" type="ORF">ZIOFF_019824</name>
</gene>
<reference evidence="3 4" key="1">
    <citation type="submission" date="2020-08" db="EMBL/GenBank/DDBJ databases">
        <title>Plant Genome Project.</title>
        <authorList>
            <person name="Zhang R.-G."/>
        </authorList>
    </citation>
    <scope>NUCLEOTIDE SEQUENCE [LARGE SCALE GENOMIC DNA]</scope>
    <source>
        <tissue evidence="3">Rhizome</tissue>
    </source>
</reference>
<proteinExistence type="predicted"/>
<sequence>MESARESRRRRILERGSERLAFISGQARLVPDSSSSPRDSHASGVMWIIELQLWGSTIIPKDLRHGKSGQAGNANTRKDERDESTTFLAKLSRNKERARKGGHDETFMNDQKAQAKVGRSNGCQDCTVAPLTEVDATNYHISDKIGSNNDHNTASETFESIKDSARSNGHPAHESNAVLVSKTEHDIDTIEQGNNDQVKPLQTERDTKPPSTSMRESSSQQVVSTTRMHAKKKMSFSSKQVSRGISASETMRLVCAVIIALLVVMSRRGYTLASDVASSVLSFKPLFLAMITDVTIILWLLKTTQQKEEKEREKEKARTGRDESGSTDVIGDTVEAILVFLKVATAIFMDCSICAVFIVCGLCF</sequence>
<dbReference type="AlphaFoldDB" id="A0A8J5HSG4"/>
<dbReference type="PANTHER" id="PTHR35469">
    <property type="entry name" value="TRANSMEMBRANE PROTEIN"/>
    <property type="match status" value="1"/>
</dbReference>
<evidence type="ECO:0000256" key="1">
    <source>
        <dbReference type="SAM" id="MobiDB-lite"/>
    </source>
</evidence>
<comment type="caution">
    <text evidence="3">The sequence shown here is derived from an EMBL/GenBank/DDBJ whole genome shotgun (WGS) entry which is preliminary data.</text>
</comment>
<evidence type="ECO:0000313" key="3">
    <source>
        <dbReference type="EMBL" id="KAG6522677.1"/>
    </source>
</evidence>
<feature type="transmembrane region" description="Helical" evidence="2">
    <location>
        <begin position="282"/>
        <end position="301"/>
    </location>
</feature>
<keyword evidence="2" id="KW-1133">Transmembrane helix</keyword>
<feature type="compositionally biased region" description="Polar residues" evidence="1">
    <location>
        <begin position="209"/>
        <end position="223"/>
    </location>
</feature>
<organism evidence="3 4">
    <name type="scientific">Zingiber officinale</name>
    <name type="common">Ginger</name>
    <name type="synonym">Amomum zingiber</name>
    <dbReference type="NCBI Taxonomy" id="94328"/>
    <lineage>
        <taxon>Eukaryota</taxon>
        <taxon>Viridiplantae</taxon>
        <taxon>Streptophyta</taxon>
        <taxon>Embryophyta</taxon>
        <taxon>Tracheophyta</taxon>
        <taxon>Spermatophyta</taxon>
        <taxon>Magnoliopsida</taxon>
        <taxon>Liliopsida</taxon>
        <taxon>Zingiberales</taxon>
        <taxon>Zingiberaceae</taxon>
        <taxon>Zingiber</taxon>
    </lineage>
</organism>
<feature type="region of interest" description="Disordered" evidence="1">
    <location>
        <begin position="190"/>
        <end position="223"/>
    </location>
</feature>
<evidence type="ECO:0000313" key="4">
    <source>
        <dbReference type="Proteomes" id="UP000734854"/>
    </source>
</evidence>
<protein>
    <submittedName>
        <fullName evidence="3">Uncharacterized protein</fullName>
    </submittedName>
</protein>
<dbReference type="EMBL" id="JACMSC010000005">
    <property type="protein sequence ID" value="KAG6522677.1"/>
    <property type="molecule type" value="Genomic_DNA"/>
</dbReference>
<feature type="transmembrane region" description="Helical" evidence="2">
    <location>
        <begin position="253"/>
        <end position="270"/>
    </location>
</feature>
<keyword evidence="2" id="KW-0472">Membrane</keyword>
<dbReference type="Proteomes" id="UP000734854">
    <property type="component" value="Unassembled WGS sequence"/>
</dbReference>
<dbReference type="PANTHER" id="PTHR35469:SF4">
    <property type="entry name" value="TRANSMEMBRANE PROTEIN"/>
    <property type="match status" value="1"/>
</dbReference>
<keyword evidence="4" id="KW-1185">Reference proteome</keyword>